<evidence type="ECO:0000256" key="5">
    <source>
        <dbReference type="ARBA" id="ARBA00022725"/>
    </source>
</evidence>
<evidence type="ECO:0000259" key="11">
    <source>
        <dbReference type="PROSITE" id="PS50262"/>
    </source>
</evidence>
<evidence type="ECO:0000256" key="2">
    <source>
        <dbReference type="ARBA" id="ARBA00022475"/>
    </source>
</evidence>
<dbReference type="InterPro" id="IPR000276">
    <property type="entry name" value="GPCR_Rhodpsn"/>
</dbReference>
<dbReference type="Gene3D" id="1.20.1070.10">
    <property type="entry name" value="Rhodopsin 7-helix transmembrane proteins"/>
    <property type="match status" value="1"/>
</dbReference>
<dbReference type="CDD" id="cd15225">
    <property type="entry name" value="7tmA_OR10A-like"/>
    <property type="match status" value="1"/>
</dbReference>
<protein>
    <recommendedName>
        <fullName evidence="10">Olfactory receptor</fullName>
    </recommendedName>
</protein>
<keyword evidence="7 10" id="KW-0472">Membrane</keyword>
<feature type="transmembrane region" description="Helical" evidence="10">
    <location>
        <begin position="237"/>
        <end position="261"/>
    </location>
</feature>
<keyword evidence="3 10" id="KW-0716">Sensory transduction</keyword>
<dbReference type="InterPro" id="IPR017452">
    <property type="entry name" value="GPCR_Rhodpsn_7TM"/>
</dbReference>
<evidence type="ECO:0000256" key="6">
    <source>
        <dbReference type="ARBA" id="ARBA00022989"/>
    </source>
</evidence>
<evidence type="ECO:0000256" key="9">
    <source>
        <dbReference type="RuleBase" id="RU000688"/>
    </source>
</evidence>
<feature type="transmembrane region" description="Helical" evidence="10">
    <location>
        <begin position="273"/>
        <end position="292"/>
    </location>
</feature>
<sequence>MIKENHTALSDFIFVGYSDHPVLQMLLFVVFLLIYVSIIAGNGLIIYIIVTDPTLDTPMYFFLKSLAFLEIFYTSVTLPKMLVNFVAQNRTISFVGCAAQIYFIIFLGGTECFLLAAMAYDRYVAICNPLHYKLIMHKELCLGLVTGSLTINMPVHIGQTYLLFTLPYCGTREINNFFCDIPPVLELACADTFASEVYLVAVTALILILPFCLICASYVKIISVILKMPSVEGQKKVFATCSSHLIVVSLFYGSATIVYASPRSKETLIVNKLLSLFYTILIPMFNPIIYSLRNREVKVSLKKMFRKCQPGYISQGC</sequence>
<feature type="transmembrane region" description="Helical" evidence="10">
    <location>
        <begin position="25"/>
        <end position="49"/>
    </location>
</feature>
<dbReference type="Proteomes" id="UP000694871">
    <property type="component" value="Unplaced"/>
</dbReference>
<evidence type="ECO:0000256" key="8">
    <source>
        <dbReference type="ARBA" id="ARBA00023224"/>
    </source>
</evidence>
<keyword evidence="5 10" id="KW-0552">Olfaction</keyword>
<dbReference type="InterPro" id="IPR000725">
    <property type="entry name" value="Olfact_rcpt"/>
</dbReference>
<comment type="subcellular location">
    <subcellularLocation>
        <location evidence="1 10">Cell membrane</location>
        <topology evidence="1 10">Multi-pass membrane protein</topology>
    </subcellularLocation>
</comment>
<keyword evidence="6 10" id="KW-1133">Transmembrane helix</keyword>
<comment type="similarity">
    <text evidence="9">Belongs to the G-protein coupled receptor 1 family.</text>
</comment>
<feature type="transmembrane region" description="Helical" evidence="10">
    <location>
        <begin position="61"/>
        <end position="79"/>
    </location>
</feature>
<feature type="domain" description="G-protein coupled receptors family 1 profile" evidence="11">
    <location>
        <begin position="41"/>
        <end position="290"/>
    </location>
</feature>
<reference evidence="13" key="1">
    <citation type="submission" date="2025-08" db="UniProtKB">
        <authorList>
            <consortium name="RefSeq"/>
        </authorList>
    </citation>
    <scope>IDENTIFICATION</scope>
</reference>
<accession>A0ABM1LE17</accession>
<dbReference type="PROSITE" id="PS00237">
    <property type="entry name" value="G_PROTEIN_RECEP_F1_1"/>
    <property type="match status" value="1"/>
</dbReference>
<feature type="transmembrane region" description="Helical" evidence="10">
    <location>
        <begin position="140"/>
        <end position="157"/>
    </location>
</feature>
<feature type="transmembrane region" description="Helical" evidence="10">
    <location>
        <begin position="197"/>
        <end position="225"/>
    </location>
</feature>
<evidence type="ECO:0000256" key="7">
    <source>
        <dbReference type="ARBA" id="ARBA00023136"/>
    </source>
</evidence>
<dbReference type="SUPFAM" id="SSF81321">
    <property type="entry name" value="Family A G protein-coupled receptor-like"/>
    <property type="match status" value="1"/>
</dbReference>
<dbReference type="GeneID" id="107125275"/>
<dbReference type="PROSITE" id="PS50262">
    <property type="entry name" value="G_PROTEIN_RECEP_F1_2"/>
    <property type="match status" value="1"/>
</dbReference>
<gene>
    <name evidence="13" type="primary">LOC107125275</name>
</gene>
<keyword evidence="2 10" id="KW-1003">Cell membrane</keyword>
<keyword evidence="9" id="KW-0297">G-protein coupled receptor</keyword>
<dbReference type="PANTHER" id="PTHR26453">
    <property type="entry name" value="OLFACTORY RECEPTOR"/>
    <property type="match status" value="1"/>
</dbReference>
<evidence type="ECO:0000256" key="10">
    <source>
        <dbReference type="RuleBase" id="RU363047"/>
    </source>
</evidence>
<dbReference type="RefSeq" id="XP_015284204.1">
    <property type="nucleotide sequence ID" value="XM_015428718.1"/>
</dbReference>
<dbReference type="Pfam" id="PF13853">
    <property type="entry name" value="7tm_4"/>
    <property type="match status" value="1"/>
</dbReference>
<keyword evidence="4 9" id="KW-0812">Transmembrane</keyword>
<evidence type="ECO:0000313" key="12">
    <source>
        <dbReference type="Proteomes" id="UP000694871"/>
    </source>
</evidence>
<dbReference type="PRINTS" id="PR00245">
    <property type="entry name" value="OLFACTORYR"/>
</dbReference>
<evidence type="ECO:0000256" key="1">
    <source>
        <dbReference type="ARBA" id="ARBA00004651"/>
    </source>
</evidence>
<name>A0ABM1LE17_GEKJA</name>
<evidence type="ECO:0000256" key="4">
    <source>
        <dbReference type="ARBA" id="ARBA00022692"/>
    </source>
</evidence>
<proteinExistence type="inferred from homology"/>
<keyword evidence="12" id="KW-1185">Reference proteome</keyword>
<dbReference type="PRINTS" id="PR00237">
    <property type="entry name" value="GPCRRHODOPSN"/>
</dbReference>
<keyword evidence="8 9" id="KW-0807">Transducer</keyword>
<evidence type="ECO:0000256" key="3">
    <source>
        <dbReference type="ARBA" id="ARBA00022606"/>
    </source>
</evidence>
<organism evidence="12 13">
    <name type="scientific">Gekko japonicus</name>
    <name type="common">Schlegel's Japanese gecko</name>
    <dbReference type="NCBI Taxonomy" id="146911"/>
    <lineage>
        <taxon>Eukaryota</taxon>
        <taxon>Metazoa</taxon>
        <taxon>Chordata</taxon>
        <taxon>Craniata</taxon>
        <taxon>Vertebrata</taxon>
        <taxon>Euteleostomi</taxon>
        <taxon>Lepidosauria</taxon>
        <taxon>Squamata</taxon>
        <taxon>Bifurcata</taxon>
        <taxon>Gekkota</taxon>
        <taxon>Gekkonidae</taxon>
        <taxon>Gekkoninae</taxon>
        <taxon>Gekko</taxon>
    </lineage>
</organism>
<feature type="transmembrane region" description="Helical" evidence="10">
    <location>
        <begin position="99"/>
        <end position="120"/>
    </location>
</feature>
<evidence type="ECO:0000313" key="13">
    <source>
        <dbReference type="RefSeq" id="XP_015284204.1"/>
    </source>
</evidence>
<keyword evidence="9" id="KW-0675">Receptor</keyword>